<name>A0ABW5J0Z5_9BACT</name>
<sequence length="118" mass="12600">MPYILIFVASAIAQMFLPWWVIAPIAFAVGLVASKSASGAFFAGAGAIATLWIAYALYLNVSADGLMLDRIGNLFAENLKFLKDMPFTVSFFAIMALIGGLVGGFSALAGYQLKRLIK</sequence>
<evidence type="ECO:0000313" key="3">
    <source>
        <dbReference type="Proteomes" id="UP001597510"/>
    </source>
</evidence>
<keyword evidence="1" id="KW-1133">Transmembrane helix</keyword>
<feature type="transmembrane region" description="Helical" evidence="1">
    <location>
        <begin position="40"/>
        <end position="58"/>
    </location>
</feature>
<comment type="caution">
    <text evidence="2">The sequence shown here is derived from an EMBL/GenBank/DDBJ whole genome shotgun (WGS) entry which is preliminary data.</text>
</comment>
<keyword evidence="3" id="KW-1185">Reference proteome</keyword>
<feature type="transmembrane region" description="Helical" evidence="1">
    <location>
        <begin position="89"/>
        <end position="111"/>
    </location>
</feature>
<proteinExistence type="predicted"/>
<protein>
    <submittedName>
        <fullName evidence="2">Uncharacterized protein</fullName>
    </submittedName>
</protein>
<keyword evidence="1" id="KW-0472">Membrane</keyword>
<evidence type="ECO:0000313" key="2">
    <source>
        <dbReference type="EMBL" id="MFD2519406.1"/>
    </source>
</evidence>
<keyword evidence="1" id="KW-0812">Transmembrane</keyword>
<evidence type="ECO:0000256" key="1">
    <source>
        <dbReference type="SAM" id="Phobius"/>
    </source>
</evidence>
<dbReference type="Proteomes" id="UP001597510">
    <property type="component" value="Unassembled WGS sequence"/>
</dbReference>
<feature type="transmembrane region" description="Helical" evidence="1">
    <location>
        <begin position="6"/>
        <end position="33"/>
    </location>
</feature>
<gene>
    <name evidence="2" type="ORF">ACFSR2_00815</name>
</gene>
<dbReference type="EMBL" id="JBHULC010000001">
    <property type="protein sequence ID" value="MFD2519406.1"/>
    <property type="molecule type" value="Genomic_DNA"/>
</dbReference>
<accession>A0ABW5J0Z5</accession>
<organism evidence="2 3">
    <name type="scientific">Emticicia soli</name>
    <dbReference type="NCBI Taxonomy" id="2027878"/>
    <lineage>
        <taxon>Bacteria</taxon>
        <taxon>Pseudomonadati</taxon>
        <taxon>Bacteroidota</taxon>
        <taxon>Cytophagia</taxon>
        <taxon>Cytophagales</taxon>
        <taxon>Leadbetterellaceae</taxon>
        <taxon>Emticicia</taxon>
    </lineage>
</organism>
<dbReference type="RefSeq" id="WP_340238318.1">
    <property type="nucleotide sequence ID" value="NZ_JBBEWC010000009.1"/>
</dbReference>
<reference evidence="3" key="1">
    <citation type="journal article" date="2019" name="Int. J. Syst. Evol. Microbiol.">
        <title>The Global Catalogue of Microorganisms (GCM) 10K type strain sequencing project: providing services to taxonomists for standard genome sequencing and annotation.</title>
        <authorList>
            <consortium name="The Broad Institute Genomics Platform"/>
            <consortium name="The Broad Institute Genome Sequencing Center for Infectious Disease"/>
            <person name="Wu L."/>
            <person name="Ma J."/>
        </authorList>
    </citation>
    <scope>NUCLEOTIDE SEQUENCE [LARGE SCALE GENOMIC DNA]</scope>
    <source>
        <strain evidence="3">KCTC 52344</strain>
    </source>
</reference>